<reference evidence="4" key="1">
    <citation type="submission" date="2021-02" db="EMBL/GenBank/DDBJ databases">
        <authorList>
            <person name="Nowell W R."/>
        </authorList>
    </citation>
    <scope>NUCLEOTIDE SEQUENCE</scope>
</reference>
<dbReference type="PANTHER" id="PTHR34315:SF1">
    <property type="entry name" value="INTRADIOL RING-CLEAVAGE DIOXYGENASES DOMAIN-CONTAINING PROTEIN-RELATED"/>
    <property type="match status" value="1"/>
</dbReference>
<dbReference type="OrthoDB" id="121380at2759"/>
<dbReference type="CDD" id="cd03457">
    <property type="entry name" value="intradiol_dioxygenase_like"/>
    <property type="match status" value="1"/>
</dbReference>
<evidence type="ECO:0000313" key="4">
    <source>
        <dbReference type="EMBL" id="CAF0836638.1"/>
    </source>
</evidence>
<evidence type="ECO:0000313" key="6">
    <source>
        <dbReference type="Proteomes" id="UP000663829"/>
    </source>
</evidence>
<evidence type="ECO:0000259" key="3">
    <source>
        <dbReference type="Pfam" id="PF00775"/>
    </source>
</evidence>
<dbReference type="PANTHER" id="PTHR34315">
    <property type="match status" value="1"/>
</dbReference>
<dbReference type="AlphaFoldDB" id="A0A813V0V2"/>
<feature type="compositionally biased region" description="Low complexity" evidence="1">
    <location>
        <begin position="581"/>
        <end position="597"/>
    </location>
</feature>
<keyword evidence="2" id="KW-0472">Membrane</keyword>
<keyword evidence="2" id="KW-1133">Transmembrane helix</keyword>
<feature type="transmembrane region" description="Helical" evidence="2">
    <location>
        <begin position="606"/>
        <end position="623"/>
    </location>
</feature>
<evidence type="ECO:0000313" key="5">
    <source>
        <dbReference type="EMBL" id="CAF3623858.1"/>
    </source>
</evidence>
<dbReference type="InterPro" id="IPR036322">
    <property type="entry name" value="WD40_repeat_dom_sf"/>
</dbReference>
<dbReference type="Proteomes" id="UP000663829">
    <property type="component" value="Unassembled WGS sequence"/>
</dbReference>
<evidence type="ECO:0000256" key="2">
    <source>
        <dbReference type="SAM" id="Phobius"/>
    </source>
</evidence>
<dbReference type="InterPro" id="IPR015889">
    <property type="entry name" value="Intradiol_dOase_core"/>
</dbReference>
<comment type="caution">
    <text evidence="4">The sequence shown here is derived from an EMBL/GenBank/DDBJ whole genome shotgun (WGS) entry which is preliminary data.</text>
</comment>
<evidence type="ECO:0000256" key="1">
    <source>
        <dbReference type="SAM" id="MobiDB-lite"/>
    </source>
</evidence>
<feature type="region of interest" description="Disordered" evidence="1">
    <location>
        <begin position="564"/>
        <end position="597"/>
    </location>
</feature>
<dbReference type="GO" id="GO:0008199">
    <property type="term" value="F:ferric iron binding"/>
    <property type="evidence" value="ECO:0007669"/>
    <property type="project" value="InterPro"/>
</dbReference>
<keyword evidence="2" id="KW-0812">Transmembrane</keyword>
<dbReference type="InterPro" id="IPR000627">
    <property type="entry name" value="Intradiol_dOase_C"/>
</dbReference>
<keyword evidence="6" id="KW-1185">Reference proteome</keyword>
<dbReference type="EMBL" id="CAJOBC010000768">
    <property type="protein sequence ID" value="CAF3623858.1"/>
    <property type="molecule type" value="Genomic_DNA"/>
</dbReference>
<dbReference type="GO" id="GO:0016702">
    <property type="term" value="F:oxidoreductase activity, acting on single donors with incorporation of molecular oxygen, incorporation of two atoms of oxygen"/>
    <property type="evidence" value="ECO:0007669"/>
    <property type="project" value="InterPro"/>
</dbReference>
<sequence length="636" mass="71955">MATALPHDSTAADITQSRYNDTIDEPIAKILTPIKGYRDTPLLPLEEDISSASNLFIDLEQNVWIAKHNIQSSFAFLESPFTPSLQQKQPQQQDDQPMVQQQIKEKPTEASLSTTLAPASNSLISLHDSLEFSKLKEKPRLTILIVQSNCNLPEFWRPDQVCWSTYHNRFFILYSKALYSLSVFPLIRLKKLKEFRKSFKKCTCYDEILLVATSSQIESYSLKADYKLLKSYDEEDDRTIDAIQFSHNGTHLGVALSEDSSLLYTSYRSWFELRNSNDMSVLHKVDLKQSEWNYSILSLPTEEFLIYSADVKKFYLIDSNKKQSKATIPYSKDKTIDLAVYIAELNCQRDGKLPCYLIPETTQGPYSWNTSDFRKDITEGKSGIPLRLSVTVIDTNNCSAIANAFVEIWQCDAIGIYSRFEQASNNIANAQPDNTTYLRGFQLSDSNGSVTFQTIYPGWYRGRATHIHVRVRFGGIIAQETQYYVNGTISHTGQFFFNEIFTDQIAQLGPYNTHRINRTLNDRDGIYRESNGSYQIVDVQYENPKTGFVGGLCGSVVVGVNSSRISSGDDGRPPPPPGNRTSTAPSTTSSITPSTTTSSAASTACFTFYNLFALLFIIILNWIPSRKEYNVLYEEK</sequence>
<organism evidence="4 6">
    <name type="scientific">Didymodactylos carnosus</name>
    <dbReference type="NCBI Taxonomy" id="1234261"/>
    <lineage>
        <taxon>Eukaryota</taxon>
        <taxon>Metazoa</taxon>
        <taxon>Spiralia</taxon>
        <taxon>Gnathifera</taxon>
        <taxon>Rotifera</taxon>
        <taxon>Eurotatoria</taxon>
        <taxon>Bdelloidea</taxon>
        <taxon>Philodinida</taxon>
        <taxon>Philodinidae</taxon>
        <taxon>Didymodactylos</taxon>
    </lineage>
</organism>
<dbReference type="EMBL" id="CAJNOQ010000768">
    <property type="protein sequence ID" value="CAF0836638.1"/>
    <property type="molecule type" value="Genomic_DNA"/>
</dbReference>
<gene>
    <name evidence="4" type="ORF">GPM918_LOCUS5342</name>
    <name evidence="5" type="ORF">SRO942_LOCUS5342</name>
</gene>
<feature type="domain" description="Intradiol ring-cleavage dioxygenases" evidence="3">
    <location>
        <begin position="379"/>
        <end position="464"/>
    </location>
</feature>
<dbReference type="Proteomes" id="UP000681722">
    <property type="component" value="Unassembled WGS sequence"/>
</dbReference>
<proteinExistence type="predicted"/>
<dbReference type="Pfam" id="PF00775">
    <property type="entry name" value="Dioxygenase_C"/>
    <property type="match status" value="1"/>
</dbReference>
<dbReference type="SUPFAM" id="SSF49482">
    <property type="entry name" value="Aromatic compound dioxygenase"/>
    <property type="match status" value="1"/>
</dbReference>
<accession>A0A813V0V2</accession>
<protein>
    <recommendedName>
        <fullName evidence="3">Intradiol ring-cleavage dioxygenases domain-containing protein</fullName>
    </recommendedName>
</protein>
<name>A0A813V0V2_9BILA</name>
<dbReference type="Gene3D" id="2.60.130.10">
    <property type="entry name" value="Aromatic compound dioxygenase"/>
    <property type="match status" value="1"/>
</dbReference>
<dbReference type="SUPFAM" id="SSF50978">
    <property type="entry name" value="WD40 repeat-like"/>
    <property type="match status" value="1"/>
</dbReference>